<feature type="transmembrane region" description="Helical" evidence="1">
    <location>
        <begin position="50"/>
        <end position="77"/>
    </location>
</feature>
<accession>A0ABY4FW95</accession>
<evidence type="ECO:0000313" key="2">
    <source>
        <dbReference type="EMBL" id="UOQ60404.1"/>
    </source>
</evidence>
<feature type="transmembrane region" description="Helical" evidence="1">
    <location>
        <begin position="84"/>
        <end position="112"/>
    </location>
</feature>
<name>A0ABY4FW95_9MICO</name>
<organism evidence="2 3">
    <name type="scientific">Leucobacter rhizosphaerae</name>
    <dbReference type="NCBI Taxonomy" id="2932245"/>
    <lineage>
        <taxon>Bacteria</taxon>
        <taxon>Bacillati</taxon>
        <taxon>Actinomycetota</taxon>
        <taxon>Actinomycetes</taxon>
        <taxon>Micrococcales</taxon>
        <taxon>Microbacteriaceae</taxon>
        <taxon>Leucobacter</taxon>
    </lineage>
</organism>
<dbReference type="RefSeq" id="WP_244686007.1">
    <property type="nucleotide sequence ID" value="NZ_CP095043.1"/>
</dbReference>
<keyword evidence="3" id="KW-1185">Reference proteome</keyword>
<reference evidence="2 3" key="1">
    <citation type="submission" date="2022-04" db="EMBL/GenBank/DDBJ databases">
        <title>Leucobacter sp. isolated from rhizosphere of onion.</title>
        <authorList>
            <person name="Won M."/>
            <person name="Lee C.-M."/>
            <person name="Woen H.-Y."/>
            <person name="Kwon S.-W."/>
        </authorList>
    </citation>
    <scope>NUCLEOTIDE SEQUENCE [LARGE SCALE GENOMIC DNA]</scope>
    <source>
        <strain evidence="2 3">H25R-14</strain>
    </source>
</reference>
<keyword evidence="1" id="KW-0812">Transmembrane</keyword>
<feature type="transmembrane region" description="Helical" evidence="1">
    <location>
        <begin position="20"/>
        <end position="38"/>
    </location>
</feature>
<sequence>MSAPPAPTTHRRGRRSGFPLLVWGIALNAVALVGWTLGGMAEPGSTPQTVSFIASVFVQVAAVSCIGAATVVGIIGLTRKARPIVWPVLSVLSIPIALAVWFPMVVVVWILVG</sequence>
<dbReference type="Proteomes" id="UP000831775">
    <property type="component" value="Chromosome"/>
</dbReference>
<protein>
    <submittedName>
        <fullName evidence="2">Uncharacterized protein</fullName>
    </submittedName>
</protein>
<evidence type="ECO:0000256" key="1">
    <source>
        <dbReference type="SAM" id="Phobius"/>
    </source>
</evidence>
<gene>
    <name evidence="2" type="ORF">MUN76_15450</name>
</gene>
<proteinExistence type="predicted"/>
<dbReference type="EMBL" id="CP095043">
    <property type="protein sequence ID" value="UOQ60404.1"/>
    <property type="molecule type" value="Genomic_DNA"/>
</dbReference>
<evidence type="ECO:0000313" key="3">
    <source>
        <dbReference type="Proteomes" id="UP000831775"/>
    </source>
</evidence>
<keyword evidence="1" id="KW-1133">Transmembrane helix</keyword>
<keyword evidence="1" id="KW-0472">Membrane</keyword>